<keyword evidence="7" id="KW-0479">Metal-binding</keyword>
<evidence type="ECO:0000313" key="8">
    <source>
        <dbReference type="EMBL" id="PRZ29221.1"/>
    </source>
</evidence>
<dbReference type="PANTHER" id="PTHR33202">
    <property type="entry name" value="ZINC UPTAKE REGULATION PROTEIN"/>
    <property type="match status" value="1"/>
</dbReference>
<name>A0A2T0YYP7_9ACTN</name>
<keyword evidence="9" id="KW-1185">Reference proteome</keyword>
<keyword evidence="4" id="KW-0805">Transcription regulation</keyword>
<proteinExistence type="inferred from homology"/>
<evidence type="ECO:0000256" key="7">
    <source>
        <dbReference type="PIRSR" id="PIRSR602481-1"/>
    </source>
</evidence>
<gene>
    <name evidence="8" type="ORF">CLV47_13515</name>
</gene>
<feature type="binding site" evidence="7">
    <location>
        <position position="136"/>
    </location>
    <ligand>
        <name>Zn(2+)</name>
        <dbReference type="ChEBI" id="CHEBI:29105"/>
    </ligand>
</feature>
<keyword evidence="5" id="KW-0238">DNA-binding</keyword>
<evidence type="ECO:0000256" key="6">
    <source>
        <dbReference type="ARBA" id="ARBA00023163"/>
    </source>
</evidence>
<evidence type="ECO:0000256" key="1">
    <source>
        <dbReference type="ARBA" id="ARBA00007957"/>
    </source>
</evidence>
<dbReference type="GO" id="GO:1900376">
    <property type="term" value="P:regulation of secondary metabolite biosynthetic process"/>
    <property type="evidence" value="ECO:0007669"/>
    <property type="project" value="TreeGrafter"/>
</dbReference>
<evidence type="ECO:0000256" key="2">
    <source>
        <dbReference type="ARBA" id="ARBA00022491"/>
    </source>
</evidence>
<dbReference type="EMBL" id="PVUE01000035">
    <property type="protein sequence ID" value="PRZ29221.1"/>
    <property type="molecule type" value="Genomic_DNA"/>
</dbReference>
<keyword evidence="6" id="KW-0804">Transcription</keyword>
<dbReference type="InterPro" id="IPR043135">
    <property type="entry name" value="Fur_C"/>
</dbReference>
<keyword evidence="2" id="KW-0678">Repressor</keyword>
<evidence type="ECO:0000313" key="9">
    <source>
        <dbReference type="Proteomes" id="UP000237752"/>
    </source>
</evidence>
<dbReference type="InterPro" id="IPR036390">
    <property type="entry name" value="WH_DNA-bd_sf"/>
</dbReference>
<dbReference type="SUPFAM" id="SSF46785">
    <property type="entry name" value="Winged helix' DNA-binding domain"/>
    <property type="match status" value="1"/>
</dbReference>
<sequence length="146" mass="15767">MSADSLAAELHGRGLRLTPQRQLILDAVSELGHSTPEEIADYVQERAPGVNITTVYRALDLLESLGLVRHTHIGHGPPTYHRGDDRDHIHTRCHSCGAVTSLPSSILDGVAVELFEADGFVLDAPHVALSGVCRTCHESSSLDTKE</sequence>
<evidence type="ECO:0000256" key="4">
    <source>
        <dbReference type="ARBA" id="ARBA00023015"/>
    </source>
</evidence>
<dbReference type="CDD" id="cd07153">
    <property type="entry name" value="Fur_like"/>
    <property type="match status" value="1"/>
</dbReference>
<dbReference type="GO" id="GO:0003700">
    <property type="term" value="F:DNA-binding transcription factor activity"/>
    <property type="evidence" value="ECO:0007669"/>
    <property type="project" value="InterPro"/>
</dbReference>
<dbReference type="Gene3D" id="1.10.10.10">
    <property type="entry name" value="Winged helix-like DNA-binding domain superfamily/Winged helix DNA-binding domain"/>
    <property type="match status" value="1"/>
</dbReference>
<dbReference type="Gene3D" id="3.30.1490.190">
    <property type="match status" value="1"/>
</dbReference>
<comment type="caution">
    <text evidence="8">The sequence shown here is derived from an EMBL/GenBank/DDBJ whole genome shotgun (WGS) entry which is preliminary data.</text>
</comment>
<protein>
    <submittedName>
        <fullName evidence="8">Fur family nickel uptake regulator</fullName>
    </submittedName>
</protein>
<organism evidence="8 9">
    <name type="scientific">Antricoccus suffuscus</name>
    <dbReference type="NCBI Taxonomy" id="1629062"/>
    <lineage>
        <taxon>Bacteria</taxon>
        <taxon>Bacillati</taxon>
        <taxon>Actinomycetota</taxon>
        <taxon>Actinomycetes</taxon>
        <taxon>Geodermatophilales</taxon>
        <taxon>Antricoccaceae</taxon>
        <taxon>Antricoccus</taxon>
    </lineage>
</organism>
<accession>A0A2T0YYP7</accession>
<dbReference type="GO" id="GO:0045892">
    <property type="term" value="P:negative regulation of DNA-templated transcription"/>
    <property type="evidence" value="ECO:0007669"/>
    <property type="project" value="TreeGrafter"/>
</dbReference>
<feature type="binding site" evidence="7">
    <location>
        <position position="133"/>
    </location>
    <ligand>
        <name>Zn(2+)</name>
        <dbReference type="ChEBI" id="CHEBI:29105"/>
    </ligand>
</feature>
<dbReference type="InterPro" id="IPR002481">
    <property type="entry name" value="FUR"/>
</dbReference>
<feature type="binding site" evidence="7">
    <location>
        <position position="96"/>
    </location>
    <ligand>
        <name>Zn(2+)</name>
        <dbReference type="ChEBI" id="CHEBI:29105"/>
    </ligand>
</feature>
<dbReference type="AlphaFoldDB" id="A0A2T0YYP7"/>
<keyword evidence="3 7" id="KW-0862">Zinc</keyword>
<dbReference type="Proteomes" id="UP000237752">
    <property type="component" value="Unassembled WGS sequence"/>
</dbReference>
<dbReference type="OrthoDB" id="8659436at2"/>
<dbReference type="Pfam" id="PF01475">
    <property type="entry name" value="FUR"/>
    <property type="match status" value="1"/>
</dbReference>
<comment type="similarity">
    <text evidence="1">Belongs to the Fur family.</text>
</comment>
<dbReference type="GO" id="GO:0008270">
    <property type="term" value="F:zinc ion binding"/>
    <property type="evidence" value="ECO:0007669"/>
    <property type="project" value="TreeGrafter"/>
</dbReference>
<dbReference type="PANTHER" id="PTHR33202:SF7">
    <property type="entry name" value="FERRIC UPTAKE REGULATION PROTEIN"/>
    <property type="match status" value="1"/>
</dbReference>
<comment type="cofactor">
    <cofactor evidence="7">
        <name>Zn(2+)</name>
        <dbReference type="ChEBI" id="CHEBI:29105"/>
    </cofactor>
    <text evidence="7">Binds 1 zinc ion per subunit.</text>
</comment>
<evidence type="ECO:0000256" key="5">
    <source>
        <dbReference type="ARBA" id="ARBA00023125"/>
    </source>
</evidence>
<dbReference type="InterPro" id="IPR036388">
    <property type="entry name" value="WH-like_DNA-bd_sf"/>
</dbReference>
<evidence type="ECO:0000256" key="3">
    <source>
        <dbReference type="ARBA" id="ARBA00022833"/>
    </source>
</evidence>
<dbReference type="RefSeq" id="WP_106351201.1">
    <property type="nucleotide sequence ID" value="NZ_PVUE01000035.1"/>
</dbReference>
<feature type="binding site" evidence="7">
    <location>
        <position position="93"/>
    </location>
    <ligand>
        <name>Zn(2+)</name>
        <dbReference type="ChEBI" id="CHEBI:29105"/>
    </ligand>
</feature>
<reference evidence="8 9" key="1">
    <citation type="submission" date="2018-03" db="EMBL/GenBank/DDBJ databases">
        <title>Genomic Encyclopedia of Archaeal and Bacterial Type Strains, Phase II (KMG-II): from individual species to whole genera.</title>
        <authorList>
            <person name="Goeker M."/>
        </authorList>
    </citation>
    <scope>NUCLEOTIDE SEQUENCE [LARGE SCALE GENOMIC DNA]</scope>
    <source>
        <strain evidence="8 9">DSM 100065</strain>
    </source>
</reference>
<dbReference type="GO" id="GO:0000976">
    <property type="term" value="F:transcription cis-regulatory region binding"/>
    <property type="evidence" value="ECO:0007669"/>
    <property type="project" value="TreeGrafter"/>
</dbReference>